<keyword evidence="1" id="KW-0812">Transmembrane</keyword>
<dbReference type="EMBL" id="JAHEAC010000034">
    <property type="protein sequence ID" value="MBX8644045.1"/>
    <property type="molecule type" value="Genomic_DNA"/>
</dbReference>
<feature type="transmembrane region" description="Helical" evidence="1">
    <location>
        <begin position="64"/>
        <end position="86"/>
    </location>
</feature>
<keyword evidence="1" id="KW-0472">Membrane</keyword>
<evidence type="ECO:0000313" key="2">
    <source>
        <dbReference type="EMBL" id="MBX8644045.1"/>
    </source>
</evidence>
<feature type="transmembrane region" description="Helical" evidence="1">
    <location>
        <begin position="106"/>
        <end position="133"/>
    </location>
</feature>
<organism evidence="2 3">
    <name type="scientific">Candidatus Sysuiplasma superficiale</name>
    <dbReference type="NCBI Taxonomy" id="2823368"/>
    <lineage>
        <taxon>Archaea</taxon>
        <taxon>Methanobacteriati</taxon>
        <taxon>Thermoplasmatota</taxon>
        <taxon>Thermoplasmata</taxon>
        <taxon>Candidatus Sysuiplasmatales</taxon>
        <taxon>Candidatus Sysuiplasmataceae</taxon>
        <taxon>Candidatus Sysuiplasma</taxon>
    </lineage>
</organism>
<gene>
    <name evidence="2" type="ORF">KIY12_04895</name>
</gene>
<comment type="caution">
    <text evidence="2">The sequence shown here is derived from an EMBL/GenBank/DDBJ whole genome shotgun (WGS) entry which is preliminary data.</text>
</comment>
<dbReference type="AlphaFoldDB" id="A0A8J7YNL4"/>
<feature type="transmembrane region" description="Helical" evidence="1">
    <location>
        <begin position="23"/>
        <end position="52"/>
    </location>
</feature>
<accession>A0A8J7YNL4</accession>
<protein>
    <submittedName>
        <fullName evidence="2">Uncharacterized protein</fullName>
    </submittedName>
</protein>
<evidence type="ECO:0000256" key="1">
    <source>
        <dbReference type="SAM" id="Phobius"/>
    </source>
</evidence>
<sequence>MHPFKAMQFKIQLMGEQLKLDMWSVFLGSLASGVLVLFAGNPLWLSITGFIFGSMSRRGVVDGAMNGLASAIAITVLLSIYGSAGIPGIQSVLYAFQIRGLAYTSTALFIVILSFLLSATGAFAGSAIFRYYISRRGRMRNR</sequence>
<dbReference type="Proteomes" id="UP000750197">
    <property type="component" value="Unassembled WGS sequence"/>
</dbReference>
<reference evidence="2" key="1">
    <citation type="submission" date="2021-05" db="EMBL/GenBank/DDBJ databases">
        <title>Genomic insights into ecological role and evolution of a novel Thermoplasmata order Candidatus Sysuiplasmatales.</title>
        <authorList>
            <person name="Yuan Y."/>
        </authorList>
    </citation>
    <scope>NUCLEOTIDE SEQUENCE</scope>
    <source>
        <strain evidence="2">TUT19-bin139</strain>
    </source>
</reference>
<proteinExistence type="predicted"/>
<evidence type="ECO:0000313" key="3">
    <source>
        <dbReference type="Proteomes" id="UP000750197"/>
    </source>
</evidence>
<name>A0A8J7YNL4_9ARCH</name>
<keyword evidence="1" id="KW-1133">Transmembrane helix</keyword>